<evidence type="ECO:0000256" key="1">
    <source>
        <dbReference type="ARBA" id="ARBA00001864"/>
    </source>
</evidence>
<protein>
    <recommendedName>
        <fullName evidence="5 7">3-dehydroquinate dehydratase</fullName>
        <shortName evidence="7">3-dehydroquinase</shortName>
        <ecNumber evidence="5 7">4.2.1.10</ecNumber>
    </recommendedName>
    <alternativeName>
        <fullName evidence="7">Type II DHQase</fullName>
    </alternativeName>
</protein>
<name>A0A5D4S3M8_9BACI</name>
<dbReference type="EMBL" id="VTEQ01000001">
    <property type="protein sequence ID" value="TYS56734.1"/>
    <property type="molecule type" value="Genomic_DNA"/>
</dbReference>
<evidence type="ECO:0000313" key="12">
    <source>
        <dbReference type="Proteomes" id="UP000322997"/>
    </source>
</evidence>
<comment type="caution">
    <text evidence="11">The sequence shown here is derived from an EMBL/GenBank/DDBJ whole genome shotgun (WGS) entry which is preliminary data.</text>
</comment>
<comment type="similarity">
    <text evidence="3 7">Belongs to the type-II 3-dehydroquinase family.</text>
</comment>
<dbReference type="Pfam" id="PF01220">
    <property type="entry name" value="DHquinase_II"/>
    <property type="match status" value="1"/>
</dbReference>
<evidence type="ECO:0000256" key="8">
    <source>
        <dbReference type="PIRSR" id="PIRSR001399-1"/>
    </source>
</evidence>
<comment type="subunit">
    <text evidence="4 7">Homododecamer.</text>
</comment>
<dbReference type="SUPFAM" id="SSF52304">
    <property type="entry name" value="Type II 3-dehydroquinate dehydratase"/>
    <property type="match status" value="1"/>
</dbReference>
<feature type="binding site" evidence="7 9">
    <location>
        <position position="82"/>
    </location>
    <ligand>
        <name>substrate</name>
    </ligand>
</feature>
<dbReference type="CDD" id="cd00466">
    <property type="entry name" value="DHQase_II"/>
    <property type="match status" value="1"/>
</dbReference>
<evidence type="ECO:0000256" key="7">
    <source>
        <dbReference type="HAMAP-Rule" id="MF_00169"/>
    </source>
</evidence>
<keyword evidence="7" id="KW-0028">Amino-acid biosynthesis</keyword>
<keyword evidence="7" id="KW-0057">Aromatic amino acid biosynthesis</keyword>
<organism evidence="11 12">
    <name type="scientific">Rossellomorea marisflavi</name>
    <dbReference type="NCBI Taxonomy" id="189381"/>
    <lineage>
        <taxon>Bacteria</taxon>
        <taxon>Bacillati</taxon>
        <taxon>Bacillota</taxon>
        <taxon>Bacilli</taxon>
        <taxon>Bacillales</taxon>
        <taxon>Bacillaceae</taxon>
        <taxon>Rossellomorea</taxon>
    </lineage>
</organism>
<evidence type="ECO:0000256" key="6">
    <source>
        <dbReference type="ARBA" id="ARBA00023239"/>
    </source>
</evidence>
<dbReference type="NCBIfam" id="NF003805">
    <property type="entry name" value="PRK05395.1-2"/>
    <property type="match status" value="1"/>
</dbReference>
<evidence type="ECO:0000256" key="2">
    <source>
        <dbReference type="ARBA" id="ARBA00004902"/>
    </source>
</evidence>
<evidence type="ECO:0000256" key="5">
    <source>
        <dbReference type="ARBA" id="ARBA00012060"/>
    </source>
</evidence>
<dbReference type="GO" id="GO:0009073">
    <property type="term" value="P:aromatic amino acid family biosynthetic process"/>
    <property type="evidence" value="ECO:0007669"/>
    <property type="project" value="UniProtKB-KW"/>
</dbReference>
<dbReference type="UniPathway" id="UPA00053">
    <property type="reaction ID" value="UER00086"/>
</dbReference>
<dbReference type="InterPro" id="IPR036441">
    <property type="entry name" value="DHquinase_II_sf"/>
</dbReference>
<feature type="binding site" evidence="7 9">
    <location>
        <position position="113"/>
    </location>
    <ligand>
        <name>substrate</name>
    </ligand>
</feature>
<dbReference type="PANTHER" id="PTHR21272:SF3">
    <property type="entry name" value="CATABOLIC 3-DEHYDROQUINASE"/>
    <property type="match status" value="1"/>
</dbReference>
<feature type="active site" description="Proton donor" evidence="7 8">
    <location>
        <position position="102"/>
    </location>
</feature>
<dbReference type="Proteomes" id="UP000322997">
    <property type="component" value="Unassembled WGS sequence"/>
</dbReference>
<feature type="active site" description="Proton acceptor" evidence="7 8">
    <location>
        <position position="24"/>
    </location>
</feature>
<dbReference type="InterPro" id="IPR018509">
    <property type="entry name" value="DHquinase_II_CS"/>
</dbReference>
<gene>
    <name evidence="7 11" type="primary">aroQ</name>
    <name evidence="11" type="ORF">FZC83_03970</name>
</gene>
<evidence type="ECO:0000256" key="4">
    <source>
        <dbReference type="ARBA" id="ARBA00011193"/>
    </source>
</evidence>
<dbReference type="HAMAP" id="MF_00169">
    <property type="entry name" value="AroQ"/>
    <property type="match status" value="1"/>
</dbReference>
<comment type="pathway">
    <text evidence="2 7">Metabolic intermediate biosynthesis; chorismate biosynthesis; chorismate from D-erythrose 4-phosphate and phosphoenolpyruvate: step 3/7.</text>
</comment>
<dbReference type="GO" id="GO:0003855">
    <property type="term" value="F:3-dehydroquinate dehydratase activity"/>
    <property type="evidence" value="ECO:0007669"/>
    <property type="project" value="UniProtKB-UniRule"/>
</dbReference>
<dbReference type="InterPro" id="IPR001874">
    <property type="entry name" value="DHquinase_II"/>
</dbReference>
<feature type="binding site" evidence="7 9">
    <location>
        <position position="76"/>
    </location>
    <ligand>
        <name>substrate</name>
    </ligand>
</feature>
<dbReference type="GO" id="GO:0008652">
    <property type="term" value="P:amino acid biosynthetic process"/>
    <property type="evidence" value="ECO:0007669"/>
    <property type="project" value="UniProtKB-KW"/>
</dbReference>
<dbReference type="Gene3D" id="3.40.50.9100">
    <property type="entry name" value="Dehydroquinase, class II"/>
    <property type="match status" value="1"/>
</dbReference>
<dbReference type="PIRSF" id="PIRSF001399">
    <property type="entry name" value="DHquinase_II"/>
    <property type="match status" value="1"/>
</dbReference>
<feature type="site" description="Transition state stabilizer" evidence="7 10">
    <location>
        <position position="19"/>
    </location>
</feature>
<evidence type="ECO:0000256" key="3">
    <source>
        <dbReference type="ARBA" id="ARBA00011037"/>
    </source>
</evidence>
<accession>A0A5D4S3M8</accession>
<feature type="binding site" evidence="7 9">
    <location>
        <begin position="103"/>
        <end position="104"/>
    </location>
    <ligand>
        <name>substrate</name>
    </ligand>
</feature>
<dbReference type="NCBIfam" id="TIGR01088">
    <property type="entry name" value="aroQ"/>
    <property type="match status" value="1"/>
</dbReference>
<reference evidence="11 12" key="1">
    <citation type="submission" date="2019-08" db="EMBL/GenBank/DDBJ databases">
        <title>Bacillus genomes from the desert of Cuatro Cienegas, Coahuila.</title>
        <authorList>
            <person name="Olmedo-Alvarez G."/>
        </authorList>
    </citation>
    <scope>NUCLEOTIDE SEQUENCE [LARGE SCALE GENOMIC DNA]</scope>
    <source>
        <strain evidence="11 12">CH108_3D</strain>
    </source>
</reference>
<sequence length="150" mass="16547">MQKTILILNGPNLNRLGKREPGIYGSETLADLEERLSHKASAMGYAIEAYQSNHEGELIDWIHRAEDEGAAGIIMNPGAFTHYSYAIRDAVAAVDIPFIEVHISNIHARESFRHTSVIAPEALGQIAGFGFLGYEMAMDALDNYRMGRGK</sequence>
<comment type="function">
    <text evidence="7">Catalyzes a trans-dehydration via an enolate intermediate.</text>
</comment>
<comment type="catalytic activity">
    <reaction evidence="1 7">
        <text>3-dehydroquinate = 3-dehydroshikimate + H2O</text>
        <dbReference type="Rhea" id="RHEA:21096"/>
        <dbReference type="ChEBI" id="CHEBI:15377"/>
        <dbReference type="ChEBI" id="CHEBI:16630"/>
        <dbReference type="ChEBI" id="CHEBI:32364"/>
        <dbReference type="EC" id="4.2.1.10"/>
    </reaction>
</comment>
<feature type="binding site" evidence="7 9">
    <location>
        <position position="89"/>
    </location>
    <ligand>
        <name>substrate</name>
    </ligand>
</feature>
<dbReference type="NCBIfam" id="NF003807">
    <property type="entry name" value="PRK05395.1-4"/>
    <property type="match status" value="1"/>
</dbReference>
<evidence type="ECO:0000256" key="10">
    <source>
        <dbReference type="PIRSR" id="PIRSR001399-3"/>
    </source>
</evidence>
<dbReference type="RefSeq" id="WP_056535437.1">
    <property type="nucleotide sequence ID" value="NZ_CP128801.1"/>
</dbReference>
<dbReference type="EC" id="4.2.1.10" evidence="5 7"/>
<evidence type="ECO:0000256" key="9">
    <source>
        <dbReference type="PIRSR" id="PIRSR001399-2"/>
    </source>
</evidence>
<dbReference type="PANTHER" id="PTHR21272">
    <property type="entry name" value="CATABOLIC 3-DEHYDROQUINASE"/>
    <property type="match status" value="1"/>
</dbReference>
<keyword evidence="6 7" id="KW-0456">Lyase</keyword>
<evidence type="ECO:0000313" key="11">
    <source>
        <dbReference type="EMBL" id="TYS56734.1"/>
    </source>
</evidence>
<dbReference type="AlphaFoldDB" id="A0A5D4S3M8"/>
<dbReference type="GO" id="GO:0009423">
    <property type="term" value="P:chorismate biosynthetic process"/>
    <property type="evidence" value="ECO:0007669"/>
    <property type="project" value="UniProtKB-UniRule"/>
</dbReference>
<dbReference type="NCBIfam" id="NF003806">
    <property type="entry name" value="PRK05395.1-3"/>
    <property type="match status" value="1"/>
</dbReference>
<proteinExistence type="inferred from homology"/>
<dbReference type="PROSITE" id="PS01029">
    <property type="entry name" value="DEHYDROQUINASE_II"/>
    <property type="match status" value="1"/>
</dbReference>
<dbReference type="GO" id="GO:0019631">
    <property type="term" value="P:quinate catabolic process"/>
    <property type="evidence" value="ECO:0007669"/>
    <property type="project" value="TreeGrafter"/>
</dbReference>